<dbReference type="Pfam" id="PF00046">
    <property type="entry name" value="Homeodomain"/>
    <property type="match status" value="1"/>
</dbReference>
<evidence type="ECO:0000259" key="8">
    <source>
        <dbReference type="PROSITE" id="PS50071"/>
    </source>
</evidence>
<evidence type="ECO:0000256" key="5">
    <source>
        <dbReference type="PROSITE-ProRule" id="PRU00108"/>
    </source>
</evidence>
<dbReference type="PRINTS" id="PR00024">
    <property type="entry name" value="HOMEOBOX"/>
</dbReference>
<dbReference type="InterPro" id="IPR017970">
    <property type="entry name" value="Homeobox_CS"/>
</dbReference>
<dbReference type="OrthoDB" id="6159439at2759"/>
<proteinExistence type="predicted"/>
<dbReference type="PROSITE" id="PS50071">
    <property type="entry name" value="HOMEOBOX_2"/>
    <property type="match status" value="1"/>
</dbReference>
<keyword evidence="3 5" id="KW-0371">Homeobox</keyword>
<feature type="region of interest" description="Disordered" evidence="7">
    <location>
        <begin position="205"/>
        <end position="240"/>
    </location>
</feature>
<feature type="compositionally biased region" description="Low complexity" evidence="7">
    <location>
        <begin position="71"/>
        <end position="89"/>
    </location>
</feature>
<feature type="compositionally biased region" description="Polar residues" evidence="7">
    <location>
        <begin position="11"/>
        <end position="23"/>
    </location>
</feature>
<sequence length="344" mass="38913">MAQEEREDFQENQGSSEEKATNNSVIQVLNYVMHYQQYDTRDYSNYPSVVSNMQQQSPPPPYPTFNTQINSQQSDFSNMSSSSSLEPVSPEYNDYAAPNEYDMSGNFVWSTNPPAPVSLPATTPVQNIQQDFHEHPVSLQAGTGTGAKRVRTAYTSQQLLELEKEFRCNQYLTRPKRIELAELLHLNERQIKIWFQNRRMKYKKEQKAKLAASPSNSSSSENASPPPPSGSPGSSASYIPAGRTTNQILNQQNRIAERLFSQPPTSAGPSHQQQYLPASLPTIPPMVSNMNFVASDEEDINVTDSYCNDTYQIQMRGFNDFNYMLGNFSQFHHFNDAQNNLNGY</sequence>
<feature type="compositionally biased region" description="Low complexity" evidence="7">
    <location>
        <begin position="211"/>
        <end position="223"/>
    </location>
</feature>
<feature type="compositionally biased region" description="Acidic residues" evidence="7">
    <location>
        <begin position="1"/>
        <end position="10"/>
    </location>
</feature>
<dbReference type="Gene3D" id="1.10.10.60">
    <property type="entry name" value="Homeodomain-like"/>
    <property type="match status" value="1"/>
</dbReference>
<evidence type="ECO:0000313" key="9">
    <source>
        <dbReference type="EMBL" id="KAF2895158.1"/>
    </source>
</evidence>
<evidence type="ECO:0000256" key="2">
    <source>
        <dbReference type="ARBA" id="ARBA00023125"/>
    </source>
</evidence>
<feature type="domain" description="Homeobox" evidence="8">
    <location>
        <begin position="145"/>
        <end position="205"/>
    </location>
</feature>
<comment type="subcellular location">
    <subcellularLocation>
        <location evidence="1 5 6">Nucleus</location>
    </subcellularLocation>
</comment>
<evidence type="ECO:0000256" key="1">
    <source>
        <dbReference type="ARBA" id="ARBA00004123"/>
    </source>
</evidence>
<evidence type="ECO:0000313" key="10">
    <source>
        <dbReference type="Proteomes" id="UP000801492"/>
    </source>
</evidence>
<dbReference type="AlphaFoldDB" id="A0A8K0D273"/>
<reference evidence="9" key="1">
    <citation type="submission" date="2019-08" db="EMBL/GenBank/DDBJ databases">
        <title>The genome of the North American firefly Photinus pyralis.</title>
        <authorList>
            <consortium name="Photinus pyralis genome working group"/>
            <person name="Fallon T.R."/>
            <person name="Sander Lower S.E."/>
            <person name="Weng J.-K."/>
        </authorList>
    </citation>
    <scope>NUCLEOTIDE SEQUENCE</scope>
    <source>
        <strain evidence="9">TRF0915ILg1</strain>
        <tissue evidence="9">Whole body</tissue>
    </source>
</reference>
<comment type="caution">
    <text evidence="9">The sequence shown here is derived from an EMBL/GenBank/DDBJ whole genome shotgun (WGS) entry which is preliminary data.</text>
</comment>
<dbReference type="Proteomes" id="UP000801492">
    <property type="component" value="Unassembled WGS sequence"/>
</dbReference>
<gene>
    <name evidence="9" type="ORF">ILUMI_11015</name>
</gene>
<evidence type="ECO:0000256" key="7">
    <source>
        <dbReference type="SAM" id="MobiDB-lite"/>
    </source>
</evidence>
<dbReference type="PROSITE" id="PS00027">
    <property type="entry name" value="HOMEOBOX_1"/>
    <property type="match status" value="1"/>
</dbReference>
<dbReference type="CDD" id="cd00086">
    <property type="entry name" value="homeodomain"/>
    <property type="match status" value="1"/>
</dbReference>
<name>A0A8K0D273_IGNLU</name>
<keyword evidence="4 5" id="KW-0539">Nucleus</keyword>
<feature type="region of interest" description="Disordered" evidence="7">
    <location>
        <begin position="1"/>
        <end position="23"/>
    </location>
</feature>
<dbReference type="EMBL" id="VTPC01006174">
    <property type="protein sequence ID" value="KAF2895158.1"/>
    <property type="molecule type" value="Genomic_DNA"/>
</dbReference>
<dbReference type="SMART" id="SM00389">
    <property type="entry name" value="HOX"/>
    <property type="match status" value="1"/>
</dbReference>
<feature type="DNA-binding region" description="Homeobox" evidence="5">
    <location>
        <begin position="147"/>
        <end position="206"/>
    </location>
</feature>
<keyword evidence="10" id="KW-1185">Reference proteome</keyword>
<dbReference type="GO" id="GO:0005634">
    <property type="term" value="C:nucleus"/>
    <property type="evidence" value="ECO:0007669"/>
    <property type="project" value="UniProtKB-SubCell"/>
</dbReference>
<organism evidence="9 10">
    <name type="scientific">Ignelater luminosus</name>
    <name type="common">Cucubano</name>
    <name type="synonym">Pyrophorus luminosus</name>
    <dbReference type="NCBI Taxonomy" id="2038154"/>
    <lineage>
        <taxon>Eukaryota</taxon>
        <taxon>Metazoa</taxon>
        <taxon>Ecdysozoa</taxon>
        <taxon>Arthropoda</taxon>
        <taxon>Hexapoda</taxon>
        <taxon>Insecta</taxon>
        <taxon>Pterygota</taxon>
        <taxon>Neoptera</taxon>
        <taxon>Endopterygota</taxon>
        <taxon>Coleoptera</taxon>
        <taxon>Polyphaga</taxon>
        <taxon>Elateriformia</taxon>
        <taxon>Elateroidea</taxon>
        <taxon>Elateridae</taxon>
        <taxon>Agrypninae</taxon>
        <taxon>Pyrophorini</taxon>
        <taxon>Ignelater</taxon>
    </lineage>
</organism>
<evidence type="ECO:0000256" key="4">
    <source>
        <dbReference type="ARBA" id="ARBA00023242"/>
    </source>
</evidence>
<evidence type="ECO:0000256" key="6">
    <source>
        <dbReference type="RuleBase" id="RU000682"/>
    </source>
</evidence>
<dbReference type="InterPro" id="IPR001356">
    <property type="entry name" value="HD"/>
</dbReference>
<evidence type="ECO:0000256" key="3">
    <source>
        <dbReference type="ARBA" id="ARBA00023155"/>
    </source>
</evidence>
<dbReference type="InterPro" id="IPR020479">
    <property type="entry name" value="HD_metazoa"/>
</dbReference>
<dbReference type="GO" id="GO:0000978">
    <property type="term" value="F:RNA polymerase II cis-regulatory region sequence-specific DNA binding"/>
    <property type="evidence" value="ECO:0007669"/>
    <property type="project" value="TreeGrafter"/>
</dbReference>
<dbReference type="PANTHER" id="PTHR45664">
    <property type="entry name" value="PROTEIN ZERKNUELLT 1-RELATED"/>
    <property type="match status" value="1"/>
</dbReference>
<dbReference type="GO" id="GO:0000981">
    <property type="term" value="F:DNA-binding transcription factor activity, RNA polymerase II-specific"/>
    <property type="evidence" value="ECO:0007669"/>
    <property type="project" value="InterPro"/>
</dbReference>
<dbReference type="InterPro" id="IPR009057">
    <property type="entry name" value="Homeodomain-like_sf"/>
</dbReference>
<dbReference type="SUPFAM" id="SSF46689">
    <property type="entry name" value="Homeodomain-like"/>
    <property type="match status" value="1"/>
</dbReference>
<dbReference type="PANTHER" id="PTHR45664:SF18">
    <property type="entry name" value="HOMEOBOX PROTEIN HOX3"/>
    <property type="match status" value="1"/>
</dbReference>
<keyword evidence="2 5" id="KW-0238">DNA-binding</keyword>
<protein>
    <recommendedName>
        <fullName evidence="8">Homeobox domain-containing protein</fullName>
    </recommendedName>
</protein>
<accession>A0A8K0D273</accession>
<feature type="region of interest" description="Disordered" evidence="7">
    <location>
        <begin position="68"/>
        <end position="89"/>
    </location>
</feature>